<feature type="non-terminal residue" evidence="1">
    <location>
        <position position="359"/>
    </location>
</feature>
<organism evidence="1">
    <name type="scientific">Trepomonas sp. PC1</name>
    <dbReference type="NCBI Taxonomy" id="1076344"/>
    <lineage>
        <taxon>Eukaryota</taxon>
        <taxon>Metamonada</taxon>
        <taxon>Diplomonadida</taxon>
        <taxon>Hexamitidae</taxon>
        <taxon>Hexamitinae</taxon>
        <taxon>Trepomonas</taxon>
    </lineage>
</organism>
<protein>
    <submittedName>
        <fullName evidence="1">Uncharacterized protein</fullName>
    </submittedName>
</protein>
<gene>
    <name evidence="1" type="ORF">TPC1_31445</name>
</gene>
<proteinExistence type="predicted"/>
<dbReference type="EMBL" id="GDID01007546">
    <property type="protein sequence ID" value="JAP89060.1"/>
    <property type="molecule type" value="Transcribed_RNA"/>
</dbReference>
<name>A0A146JWQ8_9EUKA</name>
<dbReference type="AlphaFoldDB" id="A0A146JWQ8"/>
<sequence>GYAFRHQNEQQLQEDEYTFFLFTSFVFKLVSAKAEYFREVKFDKEYQCYKFVKENIYFNPNDLSLMVKQSQDANEVIFPKFKTPFSIQQLHGSIYVTYFHNNEVIQQKIENGEIVGQSNQIQREINQQIRLMFKNDLNQALSPMAINDLICSMQQLKQQDQDNFSLFIKNNTAAFCENAICSSKLHQFELRNFYNEKPKIGFKARNYLLFNIVQKDFQLDLERILDELKLKTLQVFRNQQQTTQKQLQNYILVKNQLKCPFCRNEVEKMLSEMDKCVKIDQNEDITTKTTYQDYQKYNSLEIRNKFNQFTQEQIMLIMIDYEEQLQQKSENEIVLLNIIKMMEQKLQEFENAVNQFGPQ</sequence>
<accession>A0A146JWQ8</accession>
<reference evidence="1" key="1">
    <citation type="submission" date="2015-07" db="EMBL/GenBank/DDBJ databases">
        <title>Adaptation to a free-living lifestyle via gene acquisitions in the diplomonad Trepomonas sp. PC1.</title>
        <authorList>
            <person name="Xu F."/>
            <person name="Jerlstrom-Hultqvist J."/>
            <person name="Kolisko M."/>
            <person name="Simpson A.G.B."/>
            <person name="Roger A.J."/>
            <person name="Svard S.G."/>
            <person name="Andersson J.O."/>
        </authorList>
    </citation>
    <scope>NUCLEOTIDE SEQUENCE</scope>
    <source>
        <strain evidence="1">PC1</strain>
    </source>
</reference>
<feature type="non-terminal residue" evidence="1">
    <location>
        <position position="1"/>
    </location>
</feature>
<evidence type="ECO:0000313" key="1">
    <source>
        <dbReference type="EMBL" id="JAP89060.1"/>
    </source>
</evidence>